<evidence type="ECO:0000256" key="3">
    <source>
        <dbReference type="ARBA" id="ARBA00022692"/>
    </source>
</evidence>
<evidence type="ECO:0000256" key="8">
    <source>
        <dbReference type="SAM" id="MobiDB-lite"/>
    </source>
</evidence>
<feature type="region of interest" description="Disordered" evidence="8">
    <location>
        <begin position="56"/>
        <end position="87"/>
    </location>
</feature>
<protein>
    <submittedName>
        <fullName evidence="9">Uncharacterized protein</fullName>
    </submittedName>
</protein>
<dbReference type="GO" id="GO:0008320">
    <property type="term" value="F:protein transmembrane transporter activity"/>
    <property type="evidence" value="ECO:0007669"/>
    <property type="project" value="TreeGrafter"/>
</dbReference>
<dbReference type="Proteomes" id="UP000636709">
    <property type="component" value="Unassembled WGS sequence"/>
</dbReference>
<accession>A0A835EP56</accession>
<gene>
    <name evidence="9" type="ORF">HU200_036066</name>
</gene>
<evidence type="ECO:0000256" key="6">
    <source>
        <dbReference type="ARBA" id="ARBA00023128"/>
    </source>
</evidence>
<keyword evidence="3" id="KW-0812">Transmembrane</keyword>
<keyword evidence="7" id="KW-0472">Membrane</keyword>
<keyword evidence="5" id="KW-1133">Transmembrane helix</keyword>
<dbReference type="EMBL" id="JACEFO010001874">
    <property type="protein sequence ID" value="KAF8697464.1"/>
    <property type="molecule type" value="Genomic_DNA"/>
</dbReference>
<name>A0A835EP56_9POAL</name>
<organism evidence="9 10">
    <name type="scientific">Digitaria exilis</name>
    <dbReference type="NCBI Taxonomy" id="1010633"/>
    <lineage>
        <taxon>Eukaryota</taxon>
        <taxon>Viridiplantae</taxon>
        <taxon>Streptophyta</taxon>
        <taxon>Embryophyta</taxon>
        <taxon>Tracheophyta</taxon>
        <taxon>Spermatophyta</taxon>
        <taxon>Magnoliopsida</taxon>
        <taxon>Liliopsida</taxon>
        <taxon>Poales</taxon>
        <taxon>Poaceae</taxon>
        <taxon>PACMAD clade</taxon>
        <taxon>Panicoideae</taxon>
        <taxon>Panicodae</taxon>
        <taxon>Paniceae</taxon>
        <taxon>Anthephorinae</taxon>
        <taxon>Digitaria</taxon>
    </lineage>
</organism>
<keyword evidence="4" id="KW-0999">Mitochondrion inner membrane</keyword>
<comment type="caution">
    <text evidence="9">The sequence shown here is derived from an EMBL/GenBank/DDBJ whole genome shotgun (WGS) entry which is preliminary data.</text>
</comment>
<comment type="subcellular location">
    <subcellularLocation>
        <location evidence="1">Mitochondrion inner membrane</location>
        <topology evidence="1">Multi-pass membrane protein</topology>
    </subcellularLocation>
</comment>
<dbReference type="GO" id="GO:0030150">
    <property type="term" value="P:protein import into mitochondrial matrix"/>
    <property type="evidence" value="ECO:0007669"/>
    <property type="project" value="TreeGrafter"/>
</dbReference>
<evidence type="ECO:0000256" key="4">
    <source>
        <dbReference type="ARBA" id="ARBA00022792"/>
    </source>
</evidence>
<dbReference type="AlphaFoldDB" id="A0A835EP56"/>
<evidence type="ECO:0000313" key="9">
    <source>
        <dbReference type="EMBL" id="KAF8697464.1"/>
    </source>
</evidence>
<keyword evidence="10" id="KW-1185">Reference proteome</keyword>
<reference evidence="9" key="1">
    <citation type="submission" date="2020-07" db="EMBL/GenBank/DDBJ databases">
        <title>Genome sequence and genetic diversity analysis of an under-domesticated orphan crop, white fonio (Digitaria exilis).</title>
        <authorList>
            <person name="Bennetzen J.L."/>
            <person name="Chen S."/>
            <person name="Ma X."/>
            <person name="Wang X."/>
            <person name="Yssel A.E.J."/>
            <person name="Chaluvadi S.R."/>
            <person name="Johnson M."/>
            <person name="Gangashetty P."/>
            <person name="Hamidou F."/>
            <person name="Sanogo M.D."/>
            <person name="Zwaenepoel A."/>
            <person name="Wallace J."/>
            <person name="Van De Peer Y."/>
            <person name="Van Deynze A."/>
        </authorList>
    </citation>
    <scope>NUCLEOTIDE SEQUENCE</scope>
    <source>
        <tissue evidence="9">Leaves</tissue>
    </source>
</reference>
<evidence type="ECO:0000256" key="5">
    <source>
        <dbReference type="ARBA" id="ARBA00022989"/>
    </source>
</evidence>
<comment type="similarity">
    <text evidence="2">Belongs to the Tim17/Tim22/Tim23 family.</text>
</comment>
<dbReference type="GO" id="GO:0005744">
    <property type="term" value="C:TIM23 mitochondrial import inner membrane translocase complex"/>
    <property type="evidence" value="ECO:0007669"/>
    <property type="project" value="TreeGrafter"/>
</dbReference>
<evidence type="ECO:0000256" key="7">
    <source>
        <dbReference type="ARBA" id="ARBA00023136"/>
    </source>
</evidence>
<proteinExistence type="inferred from homology"/>
<evidence type="ECO:0000256" key="2">
    <source>
        <dbReference type="ARBA" id="ARBA00008444"/>
    </source>
</evidence>
<feature type="compositionally biased region" description="Polar residues" evidence="8">
    <location>
        <begin position="78"/>
        <end position="87"/>
    </location>
</feature>
<keyword evidence="6" id="KW-0496">Mitochondrion</keyword>
<dbReference type="PANTHER" id="PTHR10485:SF24">
    <property type="entry name" value="MITOCHONDRIAL IMPORT INNER MEMBRANE TRANSLOCASE SUBUNIT TIM22"/>
    <property type="match status" value="1"/>
</dbReference>
<evidence type="ECO:0000313" key="10">
    <source>
        <dbReference type="Proteomes" id="UP000636709"/>
    </source>
</evidence>
<sequence>MILARRKKDHWNSIVAGAASWGLFHMHLGARTAAASALLGAAASVVAQGIGWAAGRSDTRCASDPPTRTKNPDLLAPATTSSQGSSGALSCLTRSAMAPSSPSITSNKVRFQLI</sequence>
<dbReference type="PANTHER" id="PTHR10485">
    <property type="entry name" value="MITOCHONDRIAL IMPORT INNER MEMBRANE TRANSLOCASE SUBUNIT TIM-17"/>
    <property type="match status" value="1"/>
</dbReference>
<evidence type="ECO:0000256" key="1">
    <source>
        <dbReference type="ARBA" id="ARBA00004448"/>
    </source>
</evidence>